<dbReference type="AlphaFoldDB" id="A0A511D8A8"/>
<gene>
    <name evidence="2" type="ORF">PA7_48490</name>
</gene>
<evidence type="ECO:0000313" key="3">
    <source>
        <dbReference type="Proteomes" id="UP000321328"/>
    </source>
</evidence>
<keyword evidence="1" id="KW-0812">Transmembrane</keyword>
<dbReference type="STRING" id="1123024.GCA_000423625_05005"/>
<evidence type="ECO:0000256" key="1">
    <source>
        <dbReference type="SAM" id="Phobius"/>
    </source>
</evidence>
<proteinExistence type="predicted"/>
<dbReference type="OrthoDB" id="3577882at2"/>
<name>A0A511D8A8_9PSEU</name>
<protein>
    <submittedName>
        <fullName evidence="2">Uncharacterized protein</fullName>
    </submittedName>
</protein>
<reference evidence="2 3" key="1">
    <citation type="submission" date="2019-07" db="EMBL/GenBank/DDBJ databases">
        <title>Whole genome shotgun sequence of Pseudonocardia asaccharolytica NBRC 16224.</title>
        <authorList>
            <person name="Hosoyama A."/>
            <person name="Uohara A."/>
            <person name="Ohji S."/>
            <person name="Ichikawa N."/>
        </authorList>
    </citation>
    <scope>NUCLEOTIDE SEQUENCE [LARGE SCALE GENOMIC DNA]</scope>
    <source>
        <strain evidence="2 3">NBRC 16224</strain>
    </source>
</reference>
<evidence type="ECO:0000313" key="2">
    <source>
        <dbReference type="EMBL" id="GEL21012.1"/>
    </source>
</evidence>
<dbReference type="Proteomes" id="UP000321328">
    <property type="component" value="Unassembled WGS sequence"/>
</dbReference>
<dbReference type="RefSeq" id="WP_028932057.1">
    <property type="nucleotide sequence ID" value="NZ_AUII01000063.1"/>
</dbReference>
<organism evidence="2 3">
    <name type="scientific">Pseudonocardia asaccharolytica DSM 44247 = NBRC 16224</name>
    <dbReference type="NCBI Taxonomy" id="1123024"/>
    <lineage>
        <taxon>Bacteria</taxon>
        <taxon>Bacillati</taxon>
        <taxon>Actinomycetota</taxon>
        <taxon>Actinomycetes</taxon>
        <taxon>Pseudonocardiales</taxon>
        <taxon>Pseudonocardiaceae</taxon>
        <taxon>Pseudonocardia</taxon>
    </lineage>
</organism>
<keyword evidence="1" id="KW-1133">Transmembrane helix</keyword>
<feature type="transmembrane region" description="Helical" evidence="1">
    <location>
        <begin position="25"/>
        <end position="45"/>
    </location>
</feature>
<keyword evidence="3" id="KW-1185">Reference proteome</keyword>
<dbReference type="EMBL" id="BJVI01000137">
    <property type="protein sequence ID" value="GEL21012.1"/>
    <property type="molecule type" value="Genomic_DNA"/>
</dbReference>
<sequence length="98" mass="10247">MARMVAAVMGMEAAALVVAYLAFGWPALLIGAPALVGTALVLLVVRASEAPRRRLQAVRATRWESQAPLPGGLMSGFFELPAPGGPAPREAGRRPVRS</sequence>
<comment type="caution">
    <text evidence="2">The sequence shown here is derived from an EMBL/GenBank/DDBJ whole genome shotgun (WGS) entry which is preliminary data.</text>
</comment>
<keyword evidence="1" id="KW-0472">Membrane</keyword>
<accession>A0A511D8A8</accession>